<protein>
    <recommendedName>
        <fullName evidence="3">DUF19 domain-containing protein</fullName>
    </recommendedName>
</protein>
<gene>
    <name evidence="1" type="ORF">CRE_27708</name>
</gene>
<dbReference type="EMBL" id="DS268452">
    <property type="protein sequence ID" value="EFP04108.1"/>
    <property type="molecule type" value="Genomic_DNA"/>
</dbReference>
<evidence type="ECO:0000313" key="2">
    <source>
        <dbReference type="Proteomes" id="UP000008281"/>
    </source>
</evidence>
<dbReference type="AlphaFoldDB" id="E3MKN0"/>
<dbReference type="STRING" id="31234.E3MKN0"/>
<proteinExistence type="predicted"/>
<reference evidence="1" key="1">
    <citation type="submission" date="2007-07" db="EMBL/GenBank/DDBJ databases">
        <title>PCAP assembly of the Caenorhabditis remanei genome.</title>
        <authorList>
            <consortium name="The Caenorhabditis remanei Sequencing Consortium"/>
            <person name="Wilson R.K."/>
        </authorList>
    </citation>
    <scope>NUCLEOTIDE SEQUENCE [LARGE SCALE GENOMIC DNA]</scope>
    <source>
        <strain evidence="1">PB4641</strain>
    </source>
</reference>
<keyword evidence="2" id="KW-1185">Reference proteome</keyword>
<organism evidence="2">
    <name type="scientific">Caenorhabditis remanei</name>
    <name type="common">Caenorhabditis vulgaris</name>
    <dbReference type="NCBI Taxonomy" id="31234"/>
    <lineage>
        <taxon>Eukaryota</taxon>
        <taxon>Metazoa</taxon>
        <taxon>Ecdysozoa</taxon>
        <taxon>Nematoda</taxon>
        <taxon>Chromadorea</taxon>
        <taxon>Rhabditida</taxon>
        <taxon>Rhabditina</taxon>
        <taxon>Rhabditomorpha</taxon>
        <taxon>Rhabditoidea</taxon>
        <taxon>Rhabditidae</taxon>
        <taxon>Peloderinae</taxon>
        <taxon>Caenorhabditis</taxon>
    </lineage>
</organism>
<dbReference type="HOGENOM" id="CLU_2924826_0_0_1"/>
<sequence>MPGYCKEAMGCITESKQEHNQLKAKKQCIENDLGKFCEDSNLKSFREIYDYASKFVGCPVH</sequence>
<name>E3MKN0_CAERE</name>
<evidence type="ECO:0008006" key="3">
    <source>
        <dbReference type="Google" id="ProtNLM"/>
    </source>
</evidence>
<evidence type="ECO:0000313" key="1">
    <source>
        <dbReference type="EMBL" id="EFP04108.1"/>
    </source>
</evidence>
<dbReference type="Proteomes" id="UP000008281">
    <property type="component" value="Unassembled WGS sequence"/>
</dbReference>
<accession>E3MKN0</accession>
<dbReference type="InParanoid" id="E3MKN0"/>